<dbReference type="EMBL" id="AJIL01000476">
    <property type="protein sequence ID" value="KNE89154.1"/>
    <property type="molecule type" value="Genomic_DNA"/>
</dbReference>
<dbReference type="InterPro" id="IPR019180">
    <property type="entry name" value="Oxidoreductase-like_N"/>
</dbReference>
<dbReference type="InterPro" id="IPR039251">
    <property type="entry name" value="OXLD1"/>
</dbReference>
<evidence type="ECO:0000256" key="1">
    <source>
        <dbReference type="SAM" id="MobiDB-lite"/>
    </source>
</evidence>
<dbReference type="Pfam" id="PF09791">
    <property type="entry name" value="Oxidored-like"/>
    <property type="match status" value="1"/>
</dbReference>
<protein>
    <recommendedName>
        <fullName evidence="2">Oxidoreductase-like domain-containing protein</fullName>
    </recommendedName>
</protein>
<feature type="compositionally biased region" description="Basic and acidic residues" evidence="1">
    <location>
        <begin position="84"/>
        <end position="93"/>
    </location>
</feature>
<dbReference type="STRING" id="1165861.A0A0L0UQW0"/>
<reference evidence="4" key="1">
    <citation type="submission" date="2014-03" db="EMBL/GenBank/DDBJ databases">
        <title>The Genome Sequence of Puccinia striiformis f. sp. tritici PST-78.</title>
        <authorList>
            <consortium name="The Broad Institute Genome Sequencing Platform"/>
            <person name="Cuomo C."/>
            <person name="Hulbert S."/>
            <person name="Chen X."/>
            <person name="Walker B."/>
            <person name="Young S.K."/>
            <person name="Zeng Q."/>
            <person name="Gargeya S."/>
            <person name="Fitzgerald M."/>
            <person name="Haas B."/>
            <person name="Abouelleil A."/>
            <person name="Alvarado L."/>
            <person name="Arachchi H.M."/>
            <person name="Berlin A.M."/>
            <person name="Chapman S.B."/>
            <person name="Goldberg J."/>
            <person name="Griggs A."/>
            <person name="Gujja S."/>
            <person name="Hansen M."/>
            <person name="Howarth C."/>
            <person name="Imamovic A."/>
            <person name="Larimer J."/>
            <person name="McCowan C."/>
            <person name="Montmayeur A."/>
            <person name="Murphy C."/>
            <person name="Neiman D."/>
            <person name="Pearson M."/>
            <person name="Priest M."/>
            <person name="Roberts A."/>
            <person name="Saif S."/>
            <person name="Shea T."/>
            <person name="Sisk P."/>
            <person name="Sykes S."/>
            <person name="Wortman J."/>
            <person name="Nusbaum C."/>
            <person name="Birren B."/>
        </authorList>
    </citation>
    <scope>NUCLEOTIDE SEQUENCE [LARGE SCALE GENOMIC DNA]</scope>
    <source>
        <strain evidence="4">race PST-78</strain>
    </source>
</reference>
<evidence type="ECO:0000313" key="3">
    <source>
        <dbReference type="EMBL" id="KNE89154.1"/>
    </source>
</evidence>
<dbReference type="Proteomes" id="UP000054564">
    <property type="component" value="Unassembled WGS sequence"/>
</dbReference>
<dbReference type="PANTHER" id="PTHR21193:SF3">
    <property type="entry name" value="OXIDOREDUCTASE-LIKE DOMAIN-CONTAINING PROTEIN 1"/>
    <property type="match status" value="1"/>
</dbReference>
<organism evidence="3 4">
    <name type="scientific">Puccinia striiformis f. sp. tritici PST-78</name>
    <dbReference type="NCBI Taxonomy" id="1165861"/>
    <lineage>
        <taxon>Eukaryota</taxon>
        <taxon>Fungi</taxon>
        <taxon>Dikarya</taxon>
        <taxon>Basidiomycota</taxon>
        <taxon>Pucciniomycotina</taxon>
        <taxon>Pucciniomycetes</taxon>
        <taxon>Pucciniales</taxon>
        <taxon>Pucciniaceae</taxon>
        <taxon>Puccinia</taxon>
    </lineage>
</organism>
<name>A0A0L0UQW0_9BASI</name>
<proteinExistence type="predicted"/>
<keyword evidence="4" id="KW-1185">Reference proteome</keyword>
<feature type="domain" description="Oxidoreductase-like" evidence="2">
    <location>
        <begin position="100"/>
        <end position="135"/>
    </location>
</feature>
<dbReference type="AlphaFoldDB" id="A0A0L0UQW0"/>
<evidence type="ECO:0000259" key="2">
    <source>
        <dbReference type="Pfam" id="PF09791"/>
    </source>
</evidence>
<sequence>MLAQGRRRIGRLYTTNRTTYVLVQSPSNGKLKIKPDSTPPLMRTSWRPIDSSSLNLRNQYTIHNLTGFPSMKSPQDDRIIDSTRKDQRKDMKVPPKIIGPPRPPGPEECCMSGCAICVYDIYAQESEEYLDSLKQRNDLQEDLDVSSIKSLDANPRLLAEEIDEQLVLNNSLKIFAQFEKTLHR</sequence>
<dbReference type="GO" id="GO:0005739">
    <property type="term" value="C:mitochondrion"/>
    <property type="evidence" value="ECO:0007669"/>
    <property type="project" value="TreeGrafter"/>
</dbReference>
<accession>A0A0L0UQW0</accession>
<feature type="region of interest" description="Disordered" evidence="1">
    <location>
        <begin position="84"/>
        <end position="104"/>
    </location>
</feature>
<gene>
    <name evidence="3" type="ORF">PSTG_17390</name>
</gene>
<evidence type="ECO:0000313" key="4">
    <source>
        <dbReference type="Proteomes" id="UP000054564"/>
    </source>
</evidence>
<comment type="caution">
    <text evidence="3">The sequence shown here is derived from an EMBL/GenBank/DDBJ whole genome shotgun (WGS) entry which is preliminary data.</text>
</comment>
<dbReference type="PANTHER" id="PTHR21193">
    <property type="entry name" value="OXIDOREDUCTASE-LIKE DOMAIN-CONTAINING PROTEIN 1"/>
    <property type="match status" value="1"/>
</dbReference>
<dbReference type="OrthoDB" id="10064411at2759"/>